<comment type="caution">
    <text evidence="7">The sequence shown here is derived from an EMBL/GenBank/DDBJ whole genome shotgun (WGS) entry which is preliminary data.</text>
</comment>
<dbReference type="GO" id="GO:0004065">
    <property type="term" value="F:arylsulfatase activity"/>
    <property type="evidence" value="ECO:0007669"/>
    <property type="project" value="UniProtKB-EC"/>
</dbReference>
<dbReference type="RefSeq" id="WP_146510604.1">
    <property type="nucleotide sequence ID" value="NZ_SIHI01000007.1"/>
</dbReference>
<name>A0A5C5WQ39_9PLAN</name>
<gene>
    <name evidence="7" type="primary">atsA_40</name>
    <name evidence="7" type="ORF">KOR42_31170</name>
</gene>
<dbReference type="InterPro" id="IPR000917">
    <property type="entry name" value="Sulfatase_N"/>
</dbReference>
<dbReference type="EC" id="3.1.6.1" evidence="7"/>
<organism evidence="7 8">
    <name type="scientific">Thalassoglobus neptunius</name>
    <dbReference type="NCBI Taxonomy" id="1938619"/>
    <lineage>
        <taxon>Bacteria</taxon>
        <taxon>Pseudomonadati</taxon>
        <taxon>Planctomycetota</taxon>
        <taxon>Planctomycetia</taxon>
        <taxon>Planctomycetales</taxon>
        <taxon>Planctomycetaceae</taxon>
        <taxon>Thalassoglobus</taxon>
    </lineage>
</organism>
<dbReference type="InterPro" id="IPR024607">
    <property type="entry name" value="Sulfatase_CS"/>
</dbReference>
<evidence type="ECO:0000256" key="5">
    <source>
        <dbReference type="SAM" id="SignalP"/>
    </source>
</evidence>
<keyword evidence="4" id="KW-0106">Calcium</keyword>
<protein>
    <submittedName>
        <fullName evidence="7">Arylsulfatase</fullName>
        <ecNumber evidence="7">3.1.6.1</ecNumber>
    </submittedName>
</protein>
<dbReference type="InterPro" id="IPR017850">
    <property type="entry name" value="Alkaline_phosphatase_core_sf"/>
</dbReference>
<sequence precursor="true">MPSKIIQYAVLLVLVGSAASFASAQGVDDPQLDTPNILFILADDMGYGDPGCYNSQSKCETPHLDQLASQGMKFTDAHAAGSVCVPSRFGLLTGKYPFLAKLDWRRQPVIPEDQLTVPQLLQQNGYQTAMVGKWHLGFQDGPDYDYSKPLLGGPVHRGFDTFFGMHASLDIPPYFYMEQDRATAAPTETVGDNNTEGWSPIQGAFWREGPIAPDFRHDQVLDRFATEAVSTLQKISSDDAPFLLFVTLPSPHTPWAPAEKFRGSGGAGLYSEFVAHVDDVVGRILKELDNTGESEETLVIFSSDNGPVWYDHDEERFQHLSAGPLRGMKGDAWEGGHRVPFIVRWPGKVSPGSECDHLIGFVDLLATVGDIVDADLPSAAGPNSVSFFDSMTGEATTSPRETIVLHHSGTVVRKGPWKLINHLGSGGFSPPKKIAHKPGLPGGQLYNLSNDIGESNNLWEENPELVRELLMHLDTIKHP</sequence>
<keyword evidence="3 7" id="KW-0378">Hydrolase</keyword>
<dbReference type="PANTHER" id="PTHR42693:SF53">
    <property type="entry name" value="ENDO-4-O-SULFATASE"/>
    <property type="match status" value="1"/>
</dbReference>
<evidence type="ECO:0000256" key="4">
    <source>
        <dbReference type="ARBA" id="ARBA00022837"/>
    </source>
</evidence>
<reference evidence="7 8" key="1">
    <citation type="submission" date="2019-02" db="EMBL/GenBank/DDBJ databases">
        <title>Deep-cultivation of Planctomycetes and their phenomic and genomic characterization uncovers novel biology.</title>
        <authorList>
            <person name="Wiegand S."/>
            <person name="Jogler M."/>
            <person name="Boedeker C."/>
            <person name="Pinto D."/>
            <person name="Vollmers J."/>
            <person name="Rivas-Marin E."/>
            <person name="Kohn T."/>
            <person name="Peeters S.H."/>
            <person name="Heuer A."/>
            <person name="Rast P."/>
            <person name="Oberbeckmann S."/>
            <person name="Bunk B."/>
            <person name="Jeske O."/>
            <person name="Meyerdierks A."/>
            <person name="Storesund J.E."/>
            <person name="Kallscheuer N."/>
            <person name="Luecker S."/>
            <person name="Lage O.M."/>
            <person name="Pohl T."/>
            <person name="Merkel B.J."/>
            <person name="Hornburger P."/>
            <person name="Mueller R.-W."/>
            <person name="Bruemmer F."/>
            <person name="Labrenz M."/>
            <person name="Spormann A.M."/>
            <person name="Op Den Camp H."/>
            <person name="Overmann J."/>
            <person name="Amann R."/>
            <person name="Jetten M.S.M."/>
            <person name="Mascher T."/>
            <person name="Medema M.H."/>
            <person name="Devos D.P."/>
            <person name="Kaster A.-K."/>
            <person name="Ovreas L."/>
            <person name="Rohde M."/>
            <person name="Galperin M.Y."/>
            <person name="Jogler C."/>
        </authorList>
    </citation>
    <scope>NUCLEOTIDE SEQUENCE [LARGE SCALE GENOMIC DNA]</scope>
    <source>
        <strain evidence="7 8">KOR42</strain>
    </source>
</reference>
<feature type="chain" id="PRO_5022803604" evidence="5">
    <location>
        <begin position="25"/>
        <end position="479"/>
    </location>
</feature>
<dbReference type="GO" id="GO:0046872">
    <property type="term" value="F:metal ion binding"/>
    <property type="evidence" value="ECO:0007669"/>
    <property type="project" value="UniProtKB-KW"/>
</dbReference>
<dbReference type="AlphaFoldDB" id="A0A5C5WQ39"/>
<proteinExistence type="inferred from homology"/>
<dbReference type="Gene3D" id="3.40.720.10">
    <property type="entry name" value="Alkaline Phosphatase, subunit A"/>
    <property type="match status" value="1"/>
</dbReference>
<dbReference type="PANTHER" id="PTHR42693">
    <property type="entry name" value="ARYLSULFATASE FAMILY MEMBER"/>
    <property type="match status" value="1"/>
</dbReference>
<dbReference type="SUPFAM" id="SSF53649">
    <property type="entry name" value="Alkaline phosphatase-like"/>
    <property type="match status" value="1"/>
</dbReference>
<feature type="domain" description="Sulfatase N-terminal" evidence="6">
    <location>
        <begin position="35"/>
        <end position="372"/>
    </location>
</feature>
<evidence type="ECO:0000256" key="3">
    <source>
        <dbReference type="ARBA" id="ARBA00022801"/>
    </source>
</evidence>
<dbReference type="Proteomes" id="UP000317243">
    <property type="component" value="Unassembled WGS sequence"/>
</dbReference>
<keyword evidence="8" id="KW-1185">Reference proteome</keyword>
<dbReference type="Pfam" id="PF00884">
    <property type="entry name" value="Sulfatase"/>
    <property type="match status" value="1"/>
</dbReference>
<evidence type="ECO:0000256" key="1">
    <source>
        <dbReference type="ARBA" id="ARBA00008779"/>
    </source>
</evidence>
<dbReference type="OrthoDB" id="9783154at2"/>
<dbReference type="InterPro" id="IPR050738">
    <property type="entry name" value="Sulfatase"/>
</dbReference>
<evidence type="ECO:0000259" key="6">
    <source>
        <dbReference type="Pfam" id="PF00884"/>
    </source>
</evidence>
<keyword evidence="5" id="KW-0732">Signal</keyword>
<feature type="signal peptide" evidence="5">
    <location>
        <begin position="1"/>
        <end position="24"/>
    </location>
</feature>
<comment type="similarity">
    <text evidence="1">Belongs to the sulfatase family.</text>
</comment>
<evidence type="ECO:0000256" key="2">
    <source>
        <dbReference type="ARBA" id="ARBA00022723"/>
    </source>
</evidence>
<keyword evidence="2" id="KW-0479">Metal-binding</keyword>
<accession>A0A5C5WQ39</accession>
<dbReference type="CDD" id="cd16143">
    <property type="entry name" value="ARS_like"/>
    <property type="match status" value="1"/>
</dbReference>
<evidence type="ECO:0000313" key="7">
    <source>
        <dbReference type="EMBL" id="TWT52249.1"/>
    </source>
</evidence>
<evidence type="ECO:0000313" key="8">
    <source>
        <dbReference type="Proteomes" id="UP000317243"/>
    </source>
</evidence>
<dbReference type="EMBL" id="SIHI01000007">
    <property type="protein sequence ID" value="TWT52249.1"/>
    <property type="molecule type" value="Genomic_DNA"/>
</dbReference>
<dbReference type="PROSITE" id="PS00149">
    <property type="entry name" value="SULFATASE_2"/>
    <property type="match status" value="1"/>
</dbReference>
<dbReference type="Gene3D" id="3.30.1120.10">
    <property type="match status" value="1"/>
</dbReference>